<evidence type="ECO:0000313" key="1">
    <source>
        <dbReference type="EMBL" id="MCQ4333308.1"/>
    </source>
</evidence>
<proteinExistence type="predicted"/>
<name>A0A9R1CQN7_9EURY</name>
<keyword evidence="2" id="KW-1185">Reference proteome</keyword>
<dbReference type="AlphaFoldDB" id="A0A9R1CQN7"/>
<gene>
    <name evidence="1" type="ORF">KM295_07420</name>
</gene>
<accession>A0A9R1CQN7</accession>
<dbReference type="RefSeq" id="WP_256029332.1">
    <property type="nucleotide sequence ID" value="NZ_JAHLKM010000007.1"/>
</dbReference>
<evidence type="ECO:0000313" key="2">
    <source>
        <dbReference type="Proteomes" id="UP001139494"/>
    </source>
</evidence>
<dbReference type="Proteomes" id="UP001139494">
    <property type="component" value="Unassembled WGS sequence"/>
</dbReference>
<reference evidence="1" key="1">
    <citation type="journal article" date="2023" name="Front. Microbiol.">
        <title>Genomic-based phylogenetic and metabolic analyses of the genus Natronomonas, and description of Natronomonas aquatica sp. nov.</title>
        <authorList>
            <person name="Garcia-Roldan A."/>
            <person name="Duran-Viseras A."/>
            <person name="de la Haba R.R."/>
            <person name="Corral P."/>
            <person name="Sanchez-Porro C."/>
            <person name="Ventosa A."/>
        </authorList>
    </citation>
    <scope>NUCLEOTIDE SEQUENCE</scope>
    <source>
        <strain evidence="1">F2-12</strain>
    </source>
</reference>
<sequence>MGEPLAEKIDEMLASVQEQVDDPDLSFKLRTARQLLVVYDERLRKHREALDETDLEEETLENLRQLGYIDG</sequence>
<comment type="caution">
    <text evidence="1">The sequence shown here is derived from an EMBL/GenBank/DDBJ whole genome shotgun (WGS) entry which is preliminary data.</text>
</comment>
<protein>
    <submittedName>
        <fullName evidence="1">Uncharacterized protein</fullName>
    </submittedName>
</protein>
<organism evidence="1 2">
    <name type="scientific">Natronomonas aquatica</name>
    <dbReference type="NCBI Taxonomy" id="2841590"/>
    <lineage>
        <taxon>Archaea</taxon>
        <taxon>Methanobacteriati</taxon>
        <taxon>Methanobacteriota</taxon>
        <taxon>Stenosarchaea group</taxon>
        <taxon>Halobacteria</taxon>
        <taxon>Halobacteriales</taxon>
        <taxon>Natronomonadaceae</taxon>
        <taxon>Natronomonas</taxon>
    </lineage>
</organism>
<dbReference type="EMBL" id="JAHLKM010000007">
    <property type="protein sequence ID" value="MCQ4333308.1"/>
    <property type="molecule type" value="Genomic_DNA"/>
</dbReference>